<sequence>MKAGYISIIGRPNVGKSTLLNRLIGVKLSAVTKKPQTTRNRILGILTEGDCQCYFLDTPGLIKPEYELQQLMVEQIKIGIRSADIVLWVTTPWFSESEFPKDLFLPKRPSVLIAAINKIDLVKKSDLLPVMNKLKDFGPDEILLISALTGEGIDELKKVLFSYLPEGPFLYPEDDLSDRPERFFVAELIREEIFRTFKEEIPYATCVVIEDFKERKKGKDFIRATIYVEKESQRKIIIGKDGAGIKQIGANARKGIEEFLGRAVYLELWVKVKPHWRKNKRFLKELGY</sequence>
<evidence type="ECO:0000259" key="10">
    <source>
        <dbReference type="PROSITE" id="PS51713"/>
    </source>
</evidence>
<protein>
    <recommendedName>
        <fullName evidence="2 6">GTPase Era</fullName>
    </recommendedName>
</protein>
<accession>A0A1V4QEQ9</accession>
<dbReference type="NCBIfam" id="TIGR00436">
    <property type="entry name" value="era"/>
    <property type="match status" value="1"/>
</dbReference>
<evidence type="ECO:0000256" key="3">
    <source>
        <dbReference type="ARBA" id="ARBA00022741"/>
    </source>
</evidence>
<dbReference type="PANTHER" id="PTHR42698:SF1">
    <property type="entry name" value="GTPASE ERA, MITOCHONDRIAL"/>
    <property type="match status" value="1"/>
</dbReference>
<evidence type="ECO:0000259" key="9">
    <source>
        <dbReference type="PROSITE" id="PS50823"/>
    </source>
</evidence>
<feature type="region of interest" description="G4" evidence="7">
    <location>
        <begin position="117"/>
        <end position="120"/>
    </location>
</feature>
<dbReference type="GO" id="GO:0070181">
    <property type="term" value="F:small ribosomal subunit rRNA binding"/>
    <property type="evidence" value="ECO:0007669"/>
    <property type="project" value="UniProtKB-UniRule"/>
</dbReference>
<evidence type="ECO:0000256" key="1">
    <source>
        <dbReference type="ARBA" id="ARBA00007921"/>
    </source>
</evidence>
<feature type="region of interest" description="G2" evidence="7">
    <location>
        <begin position="36"/>
        <end position="40"/>
    </location>
</feature>
<dbReference type="GO" id="GO:0005525">
    <property type="term" value="F:GTP binding"/>
    <property type="evidence" value="ECO:0007669"/>
    <property type="project" value="UniProtKB-UniRule"/>
</dbReference>
<comment type="similarity">
    <text evidence="1 6 7 8">Belongs to the TRAFAC class TrmE-Era-EngA-EngB-Septin-like GTPase superfamily. Era GTPase family.</text>
</comment>
<keyword evidence="6" id="KW-1003">Cell membrane</keyword>
<dbReference type="GO" id="GO:0000028">
    <property type="term" value="P:ribosomal small subunit assembly"/>
    <property type="evidence" value="ECO:0007669"/>
    <property type="project" value="TreeGrafter"/>
</dbReference>
<dbReference type="InterPro" id="IPR027417">
    <property type="entry name" value="P-loop_NTPase"/>
</dbReference>
<keyword evidence="5 6" id="KW-0342">GTP-binding</keyword>
<dbReference type="AlphaFoldDB" id="A0A1V4QEQ9"/>
<dbReference type="SUPFAM" id="SSF52540">
    <property type="entry name" value="P-loop containing nucleoside triphosphate hydrolases"/>
    <property type="match status" value="1"/>
</dbReference>
<dbReference type="InterPro" id="IPR005225">
    <property type="entry name" value="Small_GTP-bd"/>
</dbReference>
<dbReference type="InterPro" id="IPR015946">
    <property type="entry name" value="KH_dom-like_a/b"/>
</dbReference>
<dbReference type="GO" id="GO:0003924">
    <property type="term" value="F:GTPase activity"/>
    <property type="evidence" value="ECO:0007669"/>
    <property type="project" value="UniProtKB-UniRule"/>
</dbReference>
<dbReference type="PRINTS" id="PR00326">
    <property type="entry name" value="GTP1OBG"/>
</dbReference>
<keyword evidence="6" id="KW-0699">rRNA-binding</keyword>
<keyword evidence="6" id="KW-0472">Membrane</keyword>
<evidence type="ECO:0000256" key="4">
    <source>
        <dbReference type="ARBA" id="ARBA00022884"/>
    </source>
</evidence>
<evidence type="ECO:0000256" key="6">
    <source>
        <dbReference type="HAMAP-Rule" id="MF_00367"/>
    </source>
</evidence>
<feature type="domain" description="Era-type G" evidence="10">
    <location>
        <begin position="2"/>
        <end position="166"/>
    </location>
</feature>
<feature type="region of interest" description="G5" evidence="7">
    <location>
        <begin position="145"/>
        <end position="147"/>
    </location>
</feature>
<reference evidence="12" key="1">
    <citation type="submission" date="2017-01" db="EMBL/GenBank/DDBJ databases">
        <title>Novel pathways for hydrocarbon cycling and metabolic interdependencies in hydrothermal sediment communities.</title>
        <authorList>
            <person name="Dombrowski N."/>
            <person name="Seitz K."/>
            <person name="Teske A."/>
            <person name="Baker B."/>
        </authorList>
    </citation>
    <scope>NUCLEOTIDE SEQUENCE [LARGE SCALE GENOMIC DNA]</scope>
</reference>
<name>A0A1V4QEQ9_UNCW3</name>
<evidence type="ECO:0000313" key="11">
    <source>
        <dbReference type="EMBL" id="OPX17839.1"/>
    </source>
</evidence>
<dbReference type="GO" id="GO:0005886">
    <property type="term" value="C:plasma membrane"/>
    <property type="evidence" value="ECO:0007669"/>
    <property type="project" value="UniProtKB-SubCell"/>
</dbReference>
<dbReference type="PROSITE" id="PS51713">
    <property type="entry name" value="G_ERA"/>
    <property type="match status" value="1"/>
</dbReference>
<feature type="domain" description="KH type-2" evidence="9">
    <location>
        <begin position="189"/>
        <end position="274"/>
    </location>
</feature>
<dbReference type="FunFam" id="3.30.300.20:FF:000003">
    <property type="entry name" value="GTPase Era"/>
    <property type="match status" value="1"/>
</dbReference>
<dbReference type="PANTHER" id="PTHR42698">
    <property type="entry name" value="GTPASE ERA"/>
    <property type="match status" value="1"/>
</dbReference>
<comment type="subunit">
    <text evidence="6">Monomer.</text>
</comment>
<keyword evidence="4 6" id="KW-0694">RNA-binding</keyword>
<dbReference type="HAMAP" id="MF_00367">
    <property type="entry name" value="GTPase_Era"/>
    <property type="match status" value="1"/>
</dbReference>
<dbReference type="Pfam" id="PF07650">
    <property type="entry name" value="KH_2"/>
    <property type="match status" value="1"/>
</dbReference>
<evidence type="ECO:0000256" key="2">
    <source>
        <dbReference type="ARBA" id="ARBA00020484"/>
    </source>
</evidence>
<feature type="binding site" evidence="6">
    <location>
        <begin position="117"/>
        <end position="120"/>
    </location>
    <ligand>
        <name>GTP</name>
        <dbReference type="ChEBI" id="CHEBI:37565"/>
    </ligand>
</feature>
<dbReference type="InterPro" id="IPR030388">
    <property type="entry name" value="G_ERA_dom"/>
</dbReference>
<dbReference type="PROSITE" id="PS50823">
    <property type="entry name" value="KH_TYPE_2"/>
    <property type="match status" value="1"/>
</dbReference>
<feature type="region of interest" description="G1" evidence="7">
    <location>
        <begin position="10"/>
        <end position="17"/>
    </location>
</feature>
<dbReference type="InterPro" id="IPR005662">
    <property type="entry name" value="GTPase_Era-like"/>
</dbReference>
<keyword evidence="3 6" id="KW-0547">Nucleotide-binding</keyword>
<dbReference type="GO" id="GO:0043024">
    <property type="term" value="F:ribosomal small subunit binding"/>
    <property type="evidence" value="ECO:0007669"/>
    <property type="project" value="TreeGrafter"/>
</dbReference>
<dbReference type="CDD" id="cd04163">
    <property type="entry name" value="Era"/>
    <property type="match status" value="1"/>
</dbReference>
<dbReference type="CDD" id="cd22534">
    <property type="entry name" value="KH-II_Era"/>
    <property type="match status" value="1"/>
</dbReference>
<dbReference type="InterPro" id="IPR004044">
    <property type="entry name" value="KH_dom_type_2"/>
</dbReference>
<feature type="region of interest" description="G3" evidence="7">
    <location>
        <begin position="57"/>
        <end position="60"/>
    </location>
</feature>
<dbReference type="InterPro" id="IPR006073">
    <property type="entry name" value="GTP-bd"/>
</dbReference>
<feature type="binding site" evidence="6">
    <location>
        <begin position="57"/>
        <end position="61"/>
    </location>
    <ligand>
        <name>GTP</name>
        <dbReference type="ChEBI" id="CHEBI:37565"/>
    </ligand>
</feature>
<organism evidence="11 12">
    <name type="scientific">candidate division WOR-3 bacterium 4484_100</name>
    <dbReference type="NCBI Taxonomy" id="1936077"/>
    <lineage>
        <taxon>Bacteria</taxon>
        <taxon>Bacteria division WOR-3</taxon>
    </lineage>
</organism>
<evidence type="ECO:0000256" key="7">
    <source>
        <dbReference type="PROSITE-ProRule" id="PRU01050"/>
    </source>
</evidence>
<dbReference type="NCBIfam" id="NF000908">
    <property type="entry name" value="PRK00089.1"/>
    <property type="match status" value="1"/>
</dbReference>
<evidence type="ECO:0000256" key="8">
    <source>
        <dbReference type="RuleBase" id="RU003761"/>
    </source>
</evidence>
<dbReference type="Proteomes" id="UP000191663">
    <property type="component" value="Unassembled WGS sequence"/>
</dbReference>
<evidence type="ECO:0000313" key="12">
    <source>
        <dbReference type="Proteomes" id="UP000191663"/>
    </source>
</evidence>
<comment type="caution">
    <text evidence="11">The sequence shown here is derived from an EMBL/GenBank/DDBJ whole genome shotgun (WGS) entry which is preliminary data.</text>
</comment>
<proteinExistence type="inferred from homology"/>
<comment type="function">
    <text evidence="6">An essential GTPase that binds both GDP and GTP, with rapid nucleotide exchange. Plays a role in 16S rRNA processing and 30S ribosomal subunit biogenesis and possibly also in cell cycle regulation and energy metabolism.</text>
</comment>
<keyword evidence="6" id="KW-0963">Cytoplasm</keyword>
<dbReference type="EMBL" id="MUKB01000071">
    <property type="protein sequence ID" value="OPX17839.1"/>
    <property type="molecule type" value="Genomic_DNA"/>
</dbReference>
<dbReference type="NCBIfam" id="TIGR00231">
    <property type="entry name" value="small_GTP"/>
    <property type="match status" value="1"/>
</dbReference>
<gene>
    <name evidence="6" type="primary">era</name>
    <name evidence="11" type="ORF">BXT86_04335</name>
</gene>
<feature type="binding site" evidence="6">
    <location>
        <begin position="10"/>
        <end position="17"/>
    </location>
    <ligand>
        <name>GTP</name>
        <dbReference type="ChEBI" id="CHEBI:37565"/>
    </ligand>
</feature>
<evidence type="ECO:0000256" key="5">
    <source>
        <dbReference type="ARBA" id="ARBA00023134"/>
    </source>
</evidence>
<keyword evidence="6" id="KW-0690">Ribosome biogenesis</keyword>
<dbReference type="Gene3D" id="3.30.300.20">
    <property type="match status" value="1"/>
</dbReference>
<comment type="subcellular location">
    <subcellularLocation>
        <location evidence="6">Cytoplasm</location>
    </subcellularLocation>
    <subcellularLocation>
        <location evidence="6">Cell membrane</location>
        <topology evidence="6">Peripheral membrane protein</topology>
    </subcellularLocation>
</comment>
<dbReference type="Pfam" id="PF01926">
    <property type="entry name" value="MMR_HSR1"/>
    <property type="match status" value="1"/>
</dbReference>
<dbReference type="SUPFAM" id="SSF54814">
    <property type="entry name" value="Prokaryotic type KH domain (KH-domain type II)"/>
    <property type="match status" value="1"/>
</dbReference>
<dbReference type="GO" id="GO:0005737">
    <property type="term" value="C:cytoplasm"/>
    <property type="evidence" value="ECO:0007669"/>
    <property type="project" value="UniProtKB-SubCell"/>
</dbReference>
<dbReference type="InterPro" id="IPR009019">
    <property type="entry name" value="KH_sf_prok-type"/>
</dbReference>
<dbReference type="Gene3D" id="3.40.50.300">
    <property type="entry name" value="P-loop containing nucleotide triphosphate hydrolases"/>
    <property type="match status" value="1"/>
</dbReference>